<dbReference type="InterPro" id="IPR018060">
    <property type="entry name" value="HTH_AraC"/>
</dbReference>
<feature type="domain" description="HTH araC/xylS-type" evidence="4">
    <location>
        <begin position="183"/>
        <end position="281"/>
    </location>
</feature>
<evidence type="ECO:0000259" key="4">
    <source>
        <dbReference type="PROSITE" id="PS01124"/>
    </source>
</evidence>
<dbReference type="PANTHER" id="PTHR43280:SF30">
    <property type="entry name" value="MMSAB OPERON REGULATORY PROTEIN"/>
    <property type="match status" value="1"/>
</dbReference>
<dbReference type="Gene3D" id="1.10.10.60">
    <property type="entry name" value="Homeodomain-like"/>
    <property type="match status" value="2"/>
</dbReference>
<accession>A0A9D1EEV5</accession>
<dbReference type="InterPro" id="IPR020449">
    <property type="entry name" value="Tscrpt_reg_AraC-type_HTH"/>
</dbReference>
<dbReference type="AlphaFoldDB" id="A0A9D1EEV5"/>
<keyword evidence="3" id="KW-0804">Transcription</keyword>
<dbReference type="Proteomes" id="UP000824201">
    <property type="component" value="Unassembled WGS sequence"/>
</dbReference>
<reference evidence="5" key="2">
    <citation type="journal article" date="2021" name="PeerJ">
        <title>Extensive microbial diversity within the chicken gut microbiome revealed by metagenomics and culture.</title>
        <authorList>
            <person name="Gilroy R."/>
            <person name="Ravi A."/>
            <person name="Getino M."/>
            <person name="Pursley I."/>
            <person name="Horton D.L."/>
            <person name="Alikhan N.F."/>
            <person name="Baker D."/>
            <person name="Gharbi K."/>
            <person name="Hall N."/>
            <person name="Watson M."/>
            <person name="Adriaenssens E.M."/>
            <person name="Foster-Nyarko E."/>
            <person name="Jarju S."/>
            <person name="Secka A."/>
            <person name="Antonio M."/>
            <person name="Oren A."/>
            <person name="Chaudhuri R.R."/>
            <person name="La Ragione R."/>
            <person name="Hildebrand F."/>
            <person name="Pallen M.J."/>
        </authorList>
    </citation>
    <scope>NUCLEOTIDE SEQUENCE</scope>
    <source>
        <strain evidence="5">ChiW13-3771</strain>
    </source>
</reference>
<protein>
    <submittedName>
        <fullName evidence="5">AraC family transcriptional regulator</fullName>
    </submittedName>
</protein>
<dbReference type="PANTHER" id="PTHR43280">
    <property type="entry name" value="ARAC-FAMILY TRANSCRIPTIONAL REGULATOR"/>
    <property type="match status" value="1"/>
</dbReference>
<dbReference type="SMART" id="SM00342">
    <property type="entry name" value="HTH_ARAC"/>
    <property type="match status" value="1"/>
</dbReference>
<evidence type="ECO:0000256" key="1">
    <source>
        <dbReference type="ARBA" id="ARBA00023015"/>
    </source>
</evidence>
<gene>
    <name evidence="5" type="ORF">IAC96_08895</name>
</gene>
<dbReference type="Pfam" id="PF02311">
    <property type="entry name" value="AraC_binding"/>
    <property type="match status" value="1"/>
</dbReference>
<keyword evidence="1" id="KW-0805">Transcription regulation</keyword>
<name>A0A9D1EEV5_9FIRM</name>
<comment type="caution">
    <text evidence="5">The sequence shown here is derived from an EMBL/GenBank/DDBJ whole genome shotgun (WGS) entry which is preliminary data.</text>
</comment>
<dbReference type="InterPro" id="IPR018062">
    <property type="entry name" value="HTH_AraC-typ_CS"/>
</dbReference>
<proteinExistence type="predicted"/>
<evidence type="ECO:0000256" key="2">
    <source>
        <dbReference type="ARBA" id="ARBA00023125"/>
    </source>
</evidence>
<dbReference type="EMBL" id="DVHN01000114">
    <property type="protein sequence ID" value="HIR89052.1"/>
    <property type="molecule type" value="Genomic_DNA"/>
</dbReference>
<reference evidence="5" key="1">
    <citation type="submission" date="2020-10" db="EMBL/GenBank/DDBJ databases">
        <authorList>
            <person name="Gilroy R."/>
        </authorList>
    </citation>
    <scope>NUCLEOTIDE SEQUENCE</scope>
    <source>
        <strain evidence="5">ChiW13-3771</strain>
    </source>
</reference>
<dbReference type="PROSITE" id="PS00041">
    <property type="entry name" value="HTH_ARAC_FAMILY_1"/>
    <property type="match status" value="1"/>
</dbReference>
<evidence type="ECO:0000313" key="5">
    <source>
        <dbReference type="EMBL" id="HIR89052.1"/>
    </source>
</evidence>
<dbReference type="PROSITE" id="PS01124">
    <property type="entry name" value="HTH_ARAC_FAMILY_2"/>
    <property type="match status" value="1"/>
</dbReference>
<dbReference type="SUPFAM" id="SSF51215">
    <property type="entry name" value="Regulatory protein AraC"/>
    <property type="match status" value="1"/>
</dbReference>
<evidence type="ECO:0000256" key="3">
    <source>
        <dbReference type="ARBA" id="ARBA00023163"/>
    </source>
</evidence>
<organism evidence="5 6">
    <name type="scientific">Candidatus Fimimorpha faecalis</name>
    <dbReference type="NCBI Taxonomy" id="2840824"/>
    <lineage>
        <taxon>Bacteria</taxon>
        <taxon>Bacillati</taxon>
        <taxon>Bacillota</taxon>
        <taxon>Clostridia</taxon>
        <taxon>Eubacteriales</taxon>
        <taxon>Candidatus Fimimorpha</taxon>
    </lineage>
</organism>
<dbReference type="GO" id="GO:0043565">
    <property type="term" value="F:sequence-specific DNA binding"/>
    <property type="evidence" value="ECO:0007669"/>
    <property type="project" value="InterPro"/>
</dbReference>
<evidence type="ECO:0000313" key="6">
    <source>
        <dbReference type="Proteomes" id="UP000824201"/>
    </source>
</evidence>
<dbReference type="SUPFAM" id="SSF46689">
    <property type="entry name" value="Homeodomain-like"/>
    <property type="match status" value="2"/>
</dbReference>
<dbReference type="InterPro" id="IPR003313">
    <property type="entry name" value="AraC-bd"/>
</dbReference>
<dbReference type="InterPro" id="IPR037923">
    <property type="entry name" value="HTH-like"/>
</dbReference>
<dbReference type="PRINTS" id="PR00032">
    <property type="entry name" value="HTHARAC"/>
</dbReference>
<keyword evidence="2" id="KW-0238">DNA-binding</keyword>
<sequence>MKPGLFSIFPNQCFLDLYPYQYGYCENDSDAFFGPAARNHYLFHYVISGAGRLYAPDTTGKEHIYSIKSGQGFLIFPHQITTYYADEKYPWEYIWIEFDGLHAEEAILQSGLSMENPIYHPSSRMAGLDLYTTMDYIVHHPNASSFELISKLYLFIHQLVRSSSSYIPYKSSSQKTKYNSSLKQATAFVEQNFYNNISVEDIAAACNIHRNYLGKIFKENLNTTPQRFLISYRMKKAVDLLEGTKLSIKEIANAVGYENPFHFSRTFKRLFSVSPKHWRETKQLEYSSSQKK</sequence>
<dbReference type="Pfam" id="PF12833">
    <property type="entry name" value="HTH_18"/>
    <property type="match status" value="1"/>
</dbReference>
<dbReference type="InterPro" id="IPR009057">
    <property type="entry name" value="Homeodomain-like_sf"/>
</dbReference>
<dbReference type="GO" id="GO:0003700">
    <property type="term" value="F:DNA-binding transcription factor activity"/>
    <property type="evidence" value="ECO:0007669"/>
    <property type="project" value="InterPro"/>
</dbReference>
<dbReference type="CDD" id="cd06986">
    <property type="entry name" value="cupin_MmsR-like_N"/>
    <property type="match status" value="1"/>
</dbReference>